<feature type="transmembrane region" description="Helical" evidence="6">
    <location>
        <begin position="298"/>
        <end position="318"/>
    </location>
</feature>
<feature type="transmembrane region" description="Helical" evidence="6">
    <location>
        <begin position="178"/>
        <end position="203"/>
    </location>
</feature>
<accession>A0A182S4Y5</accession>
<evidence type="ECO:0000256" key="2">
    <source>
        <dbReference type="ARBA" id="ARBA00022475"/>
    </source>
</evidence>
<protein>
    <recommendedName>
        <fullName evidence="6">Gustatory receptor</fullName>
    </recommendedName>
</protein>
<dbReference type="EnsemblMetazoa" id="AFUN015855-RA">
    <property type="protein sequence ID" value="AFUN015855-PA"/>
    <property type="gene ID" value="AFUN015855"/>
</dbReference>
<feature type="transmembrane region" description="Helical" evidence="6">
    <location>
        <begin position="266"/>
        <end position="286"/>
    </location>
</feature>
<dbReference type="GO" id="GO:0007165">
    <property type="term" value="P:signal transduction"/>
    <property type="evidence" value="ECO:0007669"/>
    <property type="project" value="UniProtKB-KW"/>
</dbReference>
<keyword evidence="6" id="KW-0807">Transducer</keyword>
<evidence type="ECO:0000256" key="4">
    <source>
        <dbReference type="ARBA" id="ARBA00022989"/>
    </source>
</evidence>
<comment type="subcellular location">
    <subcellularLocation>
        <location evidence="1 6">Cell membrane</location>
        <topology evidence="1 6">Multi-pass membrane protein</topology>
    </subcellularLocation>
</comment>
<reference evidence="7" key="1">
    <citation type="submission" date="2020-05" db="UniProtKB">
        <authorList>
            <consortium name="EnsemblMetazoa"/>
        </authorList>
    </citation>
    <scope>IDENTIFICATION</scope>
    <source>
        <strain evidence="7">FUMOZ</strain>
    </source>
</reference>
<dbReference type="Pfam" id="PF08395">
    <property type="entry name" value="7tm_7"/>
    <property type="match status" value="1"/>
</dbReference>
<feature type="transmembrane region" description="Helical" evidence="6">
    <location>
        <begin position="138"/>
        <end position="158"/>
    </location>
</feature>
<sequence length="385" mass="44612">MGQRVSSWFRAEPYHVYDVYKYSDTFCSIVGVNCYQYVGNPVNGLARISPVRVVHFVVLHLLLMVVAVIHATIPYELVNNGSLIVMYGIRTLLTAGMFAVSGIIMFSALKWKSITQLLQKVHQLDLKVKQWFTHKKHILTSGCLSLLLYQTLLTTYNVGTVLYIEDTFVSWRMVFGQLYFNAIYFTVVFRFYTLACIISFRVVHLNNALRLRFDTYNGEWSGRWLDSTKYRAGTVQERIRIVQKMADMHHQLNEITDHMNGVFGDVFIGNMMVVMLFCAFNVFTLLKLYGSADAPTRMFAWCNFGGSSFYTMMFMLFVHYARTVLKEVKCVFLFVFRHGAMNNETNDELIRSMMVFSRQIRNRSAFIGSRGVNVDWPLIFQVRFG</sequence>
<evidence type="ECO:0000256" key="6">
    <source>
        <dbReference type="RuleBase" id="RU363108"/>
    </source>
</evidence>
<organism evidence="7">
    <name type="scientific">Anopheles funestus</name>
    <name type="common">African malaria mosquito</name>
    <dbReference type="NCBI Taxonomy" id="62324"/>
    <lineage>
        <taxon>Eukaryota</taxon>
        <taxon>Metazoa</taxon>
        <taxon>Ecdysozoa</taxon>
        <taxon>Arthropoda</taxon>
        <taxon>Hexapoda</taxon>
        <taxon>Insecta</taxon>
        <taxon>Pterygota</taxon>
        <taxon>Neoptera</taxon>
        <taxon>Endopterygota</taxon>
        <taxon>Diptera</taxon>
        <taxon>Nematocera</taxon>
        <taxon>Culicoidea</taxon>
        <taxon>Culicidae</taxon>
        <taxon>Anophelinae</taxon>
        <taxon>Anopheles</taxon>
    </lineage>
</organism>
<dbReference type="GO" id="GO:0005886">
    <property type="term" value="C:plasma membrane"/>
    <property type="evidence" value="ECO:0007669"/>
    <property type="project" value="UniProtKB-SubCell"/>
</dbReference>
<dbReference type="VEuPathDB" id="VectorBase:AFUN015855"/>
<comment type="similarity">
    <text evidence="6">Belongs to the insect chemoreceptor superfamily. Gustatory receptor (GR) family.</text>
</comment>
<dbReference type="GO" id="GO:0050909">
    <property type="term" value="P:sensory perception of taste"/>
    <property type="evidence" value="ECO:0007669"/>
    <property type="project" value="InterPro"/>
</dbReference>
<evidence type="ECO:0000313" key="7">
    <source>
        <dbReference type="EnsemblMetazoa" id="AFUN015855-PA"/>
    </source>
</evidence>
<proteinExistence type="inferred from homology"/>
<dbReference type="InterPro" id="IPR013604">
    <property type="entry name" value="7TM_chemorcpt"/>
</dbReference>
<comment type="caution">
    <text evidence="6">Lacks conserved residue(s) required for the propagation of feature annotation.</text>
</comment>
<keyword evidence="4 6" id="KW-1133">Transmembrane helix</keyword>
<dbReference type="STRING" id="62324.A0A182S4Y5"/>
<evidence type="ECO:0000256" key="1">
    <source>
        <dbReference type="ARBA" id="ARBA00004651"/>
    </source>
</evidence>
<evidence type="ECO:0000256" key="5">
    <source>
        <dbReference type="ARBA" id="ARBA00023136"/>
    </source>
</evidence>
<dbReference type="AlphaFoldDB" id="A0A182S4Y5"/>
<keyword evidence="6" id="KW-0675">Receptor</keyword>
<feature type="transmembrane region" description="Helical" evidence="6">
    <location>
        <begin position="85"/>
        <end position="109"/>
    </location>
</feature>
<feature type="transmembrane region" description="Helical" evidence="6">
    <location>
        <begin position="53"/>
        <end position="73"/>
    </location>
</feature>
<evidence type="ECO:0000256" key="3">
    <source>
        <dbReference type="ARBA" id="ARBA00022692"/>
    </source>
</evidence>
<keyword evidence="2 6" id="KW-1003">Cell membrane</keyword>
<keyword evidence="3 6" id="KW-0812">Transmembrane</keyword>
<name>A0A182S4Y5_ANOFN</name>
<keyword evidence="5 6" id="KW-0472">Membrane</keyword>
<comment type="function">
    <text evidence="6">Gustatory receptor which mediates acceptance or avoidance behavior, depending on its substrates.</text>
</comment>